<feature type="domain" description="Hemerythrin-like" evidence="1">
    <location>
        <begin position="31"/>
        <end position="154"/>
    </location>
</feature>
<dbReference type="GeneID" id="54575883"/>
<dbReference type="AlphaFoldDB" id="A0A6A6IC42"/>
<gene>
    <name evidence="2" type="ORF">BU26DRAFT_379267</name>
</gene>
<dbReference type="InterPro" id="IPR053206">
    <property type="entry name" value="Dimeric_xanthone_biosynth"/>
</dbReference>
<dbReference type="PANTHER" id="PTHR38048">
    <property type="entry name" value="EXPRESSED PROTEIN"/>
    <property type="match status" value="1"/>
</dbReference>
<evidence type="ECO:0000259" key="1">
    <source>
        <dbReference type="Pfam" id="PF01814"/>
    </source>
</evidence>
<accession>A0A6A6IC42</accession>
<dbReference type="OrthoDB" id="58416at2759"/>
<dbReference type="Proteomes" id="UP000800094">
    <property type="component" value="Unassembled WGS sequence"/>
</dbReference>
<dbReference type="Pfam" id="PF01814">
    <property type="entry name" value="Hemerythrin"/>
    <property type="match status" value="1"/>
</dbReference>
<sequence>WEAGPMQLIPTPFSQTGLTDQYTFCASEMALVHNCVVRAFNSIYLQAPHIPVSEYANFVHYCIAAYDGLKAHHEGEEAHFFPEIERITGEKGLMEVNVEQHHAFEKGFNAWGKWLKDIEARKNNFSPDMCRSLMDDFVAPLSTHLNDEIATLLSLARFGDKLDLRAMCKAEADKVMGGLGKTTQLPVFFLNHDTEFEGGVHNFPPIPPPVRWVLREVCGRWNREWWKFSSCGFDGRPR</sequence>
<feature type="non-terminal residue" evidence="2">
    <location>
        <position position="1"/>
    </location>
</feature>
<dbReference type="EMBL" id="ML987197">
    <property type="protein sequence ID" value="KAF2247120.1"/>
    <property type="molecule type" value="Genomic_DNA"/>
</dbReference>
<evidence type="ECO:0000313" key="2">
    <source>
        <dbReference type="EMBL" id="KAF2247120.1"/>
    </source>
</evidence>
<name>A0A6A6IC42_9PLEO</name>
<dbReference type="Gene3D" id="1.20.120.520">
    <property type="entry name" value="nmb1532 protein domain like"/>
    <property type="match status" value="1"/>
</dbReference>
<organism evidence="2 3">
    <name type="scientific">Trematosphaeria pertusa</name>
    <dbReference type="NCBI Taxonomy" id="390896"/>
    <lineage>
        <taxon>Eukaryota</taxon>
        <taxon>Fungi</taxon>
        <taxon>Dikarya</taxon>
        <taxon>Ascomycota</taxon>
        <taxon>Pezizomycotina</taxon>
        <taxon>Dothideomycetes</taxon>
        <taxon>Pleosporomycetidae</taxon>
        <taxon>Pleosporales</taxon>
        <taxon>Massarineae</taxon>
        <taxon>Trematosphaeriaceae</taxon>
        <taxon>Trematosphaeria</taxon>
    </lineage>
</organism>
<reference evidence="2" key="1">
    <citation type="journal article" date="2020" name="Stud. Mycol.">
        <title>101 Dothideomycetes genomes: a test case for predicting lifestyles and emergence of pathogens.</title>
        <authorList>
            <person name="Haridas S."/>
            <person name="Albert R."/>
            <person name="Binder M."/>
            <person name="Bloem J."/>
            <person name="Labutti K."/>
            <person name="Salamov A."/>
            <person name="Andreopoulos B."/>
            <person name="Baker S."/>
            <person name="Barry K."/>
            <person name="Bills G."/>
            <person name="Bluhm B."/>
            <person name="Cannon C."/>
            <person name="Castanera R."/>
            <person name="Culley D."/>
            <person name="Daum C."/>
            <person name="Ezra D."/>
            <person name="Gonzalez J."/>
            <person name="Henrissat B."/>
            <person name="Kuo A."/>
            <person name="Liang C."/>
            <person name="Lipzen A."/>
            <person name="Lutzoni F."/>
            <person name="Magnuson J."/>
            <person name="Mondo S."/>
            <person name="Nolan M."/>
            <person name="Ohm R."/>
            <person name="Pangilinan J."/>
            <person name="Park H.-J."/>
            <person name="Ramirez L."/>
            <person name="Alfaro M."/>
            <person name="Sun H."/>
            <person name="Tritt A."/>
            <person name="Yoshinaga Y."/>
            <person name="Zwiers L.-H."/>
            <person name="Turgeon B."/>
            <person name="Goodwin S."/>
            <person name="Spatafora J."/>
            <person name="Crous P."/>
            <person name="Grigoriev I."/>
        </authorList>
    </citation>
    <scope>NUCLEOTIDE SEQUENCE</scope>
    <source>
        <strain evidence="2">CBS 122368</strain>
    </source>
</reference>
<dbReference type="PANTHER" id="PTHR38048:SF2">
    <property type="entry name" value="HEMERYTHRIN-LIKE DOMAIN-CONTAINING PROTEIN"/>
    <property type="match status" value="1"/>
</dbReference>
<evidence type="ECO:0000313" key="3">
    <source>
        <dbReference type="Proteomes" id="UP000800094"/>
    </source>
</evidence>
<dbReference type="InterPro" id="IPR012312">
    <property type="entry name" value="Hemerythrin-like"/>
</dbReference>
<keyword evidence="3" id="KW-1185">Reference proteome</keyword>
<protein>
    <submittedName>
        <fullName evidence="2">Hemerythrin HHE cation binding domain-containing protein</fullName>
    </submittedName>
</protein>
<feature type="non-terminal residue" evidence="2">
    <location>
        <position position="238"/>
    </location>
</feature>
<proteinExistence type="predicted"/>
<dbReference type="RefSeq" id="XP_033682124.1">
    <property type="nucleotide sequence ID" value="XM_033822553.1"/>
</dbReference>